<proteinExistence type="predicted"/>
<dbReference type="eggNOG" id="COG1309">
    <property type="taxonomic scope" value="Bacteria"/>
</dbReference>
<evidence type="ECO:0000256" key="4">
    <source>
        <dbReference type="PROSITE-ProRule" id="PRU00335"/>
    </source>
</evidence>
<evidence type="ECO:0000313" key="6">
    <source>
        <dbReference type="EMBL" id="ACQ80578.1"/>
    </source>
</evidence>
<keyword evidence="3" id="KW-0804">Transcription</keyword>
<dbReference type="EMBL" id="CP001618">
    <property type="protein sequence ID" value="ACQ80578.1"/>
    <property type="molecule type" value="Genomic_DNA"/>
</dbReference>
<evidence type="ECO:0000259" key="5">
    <source>
        <dbReference type="PROSITE" id="PS50977"/>
    </source>
</evidence>
<evidence type="ECO:0000313" key="7">
    <source>
        <dbReference type="Proteomes" id="UP000007962"/>
    </source>
</evidence>
<dbReference type="PRINTS" id="PR00455">
    <property type="entry name" value="HTHTETR"/>
</dbReference>
<dbReference type="InterPro" id="IPR001647">
    <property type="entry name" value="HTH_TetR"/>
</dbReference>
<dbReference type="KEGG" id="bcv:Bcav_2327"/>
<dbReference type="InterPro" id="IPR049484">
    <property type="entry name" value="Rv0078-like_C"/>
</dbReference>
<evidence type="ECO:0000256" key="2">
    <source>
        <dbReference type="ARBA" id="ARBA00023125"/>
    </source>
</evidence>
<evidence type="ECO:0000256" key="3">
    <source>
        <dbReference type="ARBA" id="ARBA00023163"/>
    </source>
</evidence>
<organism evidence="6 7">
    <name type="scientific">Beutenbergia cavernae (strain ATCC BAA-8 / DSM 12333 / CCUG 43141 / JCM 11478 / NBRC 16432 / NCIMB 13614 / HKI 0122)</name>
    <dbReference type="NCBI Taxonomy" id="471853"/>
    <lineage>
        <taxon>Bacteria</taxon>
        <taxon>Bacillati</taxon>
        <taxon>Actinomycetota</taxon>
        <taxon>Actinomycetes</taxon>
        <taxon>Micrococcales</taxon>
        <taxon>Beutenbergiaceae</taxon>
        <taxon>Beutenbergia</taxon>
    </lineage>
</organism>
<keyword evidence="7" id="KW-1185">Reference proteome</keyword>
<dbReference type="STRING" id="471853.Bcav_2327"/>
<dbReference type="InterPro" id="IPR009057">
    <property type="entry name" value="Homeodomain-like_sf"/>
</dbReference>
<dbReference type="OrthoDB" id="4726108at2"/>
<dbReference type="PANTHER" id="PTHR30055:SF234">
    <property type="entry name" value="HTH-TYPE TRANSCRIPTIONAL REGULATOR BETI"/>
    <property type="match status" value="1"/>
</dbReference>
<accession>C5BVX7</accession>
<keyword evidence="2 4" id="KW-0238">DNA-binding</keyword>
<dbReference type="Proteomes" id="UP000007962">
    <property type="component" value="Chromosome"/>
</dbReference>
<gene>
    <name evidence="6" type="ordered locus">Bcav_2327</name>
</gene>
<dbReference type="GO" id="GO:0003700">
    <property type="term" value="F:DNA-binding transcription factor activity"/>
    <property type="evidence" value="ECO:0007669"/>
    <property type="project" value="TreeGrafter"/>
</dbReference>
<feature type="domain" description="HTH tetR-type" evidence="5">
    <location>
        <begin position="10"/>
        <end position="70"/>
    </location>
</feature>
<dbReference type="PROSITE" id="PS50977">
    <property type="entry name" value="HTH_TETR_2"/>
    <property type="match status" value="1"/>
</dbReference>
<dbReference type="Gene3D" id="1.10.357.10">
    <property type="entry name" value="Tetracycline Repressor, domain 2"/>
    <property type="match status" value="1"/>
</dbReference>
<reference evidence="6 7" key="1">
    <citation type="journal article" date="2009" name="Stand. Genomic Sci.">
        <title>Complete genome sequence of Beutenbergia cavernae type strain (HKI 0122).</title>
        <authorList>
            <person name="Land M."/>
            <person name="Pukall R."/>
            <person name="Abt B."/>
            <person name="Goker M."/>
            <person name="Rohde M."/>
            <person name="Glavina Del Rio T."/>
            <person name="Tice H."/>
            <person name="Copeland A."/>
            <person name="Cheng J.F."/>
            <person name="Lucas S."/>
            <person name="Chen F."/>
            <person name="Nolan M."/>
            <person name="Bruce D."/>
            <person name="Goodwin L."/>
            <person name="Pitluck S."/>
            <person name="Ivanova N."/>
            <person name="Mavromatis K."/>
            <person name="Ovchinnikova G."/>
            <person name="Pati A."/>
            <person name="Chen A."/>
            <person name="Palaniappan K."/>
            <person name="Hauser L."/>
            <person name="Chang Y.J."/>
            <person name="Jefferies C.C."/>
            <person name="Saunders E."/>
            <person name="Brettin T."/>
            <person name="Detter J.C."/>
            <person name="Han C."/>
            <person name="Chain P."/>
            <person name="Bristow J."/>
            <person name="Eisen J.A."/>
            <person name="Markowitz V."/>
            <person name="Hugenholtz P."/>
            <person name="Kyrpides N.C."/>
            <person name="Klenk H.P."/>
            <person name="Lapidus A."/>
        </authorList>
    </citation>
    <scope>NUCLEOTIDE SEQUENCE [LARGE SCALE GENOMIC DNA]</scope>
    <source>
        <strain evidence="7">ATCC BAA-8 / DSM 12333 / NBRC 16432</strain>
    </source>
</reference>
<dbReference type="PANTHER" id="PTHR30055">
    <property type="entry name" value="HTH-TYPE TRANSCRIPTIONAL REGULATOR RUTR"/>
    <property type="match status" value="1"/>
</dbReference>
<dbReference type="AlphaFoldDB" id="C5BVX7"/>
<name>C5BVX7_BEUC1</name>
<dbReference type="RefSeq" id="WP_015882818.1">
    <property type="nucleotide sequence ID" value="NC_012669.1"/>
</dbReference>
<feature type="DNA-binding region" description="H-T-H motif" evidence="4">
    <location>
        <begin position="33"/>
        <end position="52"/>
    </location>
</feature>
<dbReference type="Pfam" id="PF00440">
    <property type="entry name" value="TetR_N"/>
    <property type="match status" value="1"/>
</dbReference>
<dbReference type="InterPro" id="IPR050109">
    <property type="entry name" value="HTH-type_TetR-like_transc_reg"/>
</dbReference>
<dbReference type="HOGENOM" id="CLU_069356_24_2_11"/>
<dbReference type="SUPFAM" id="SSF46689">
    <property type="entry name" value="Homeodomain-like"/>
    <property type="match status" value="1"/>
</dbReference>
<keyword evidence="1" id="KW-0805">Transcription regulation</keyword>
<evidence type="ECO:0000256" key="1">
    <source>
        <dbReference type="ARBA" id="ARBA00023015"/>
    </source>
</evidence>
<dbReference type="Pfam" id="PF21351">
    <property type="entry name" value="TetR_C_41"/>
    <property type="match status" value="1"/>
</dbReference>
<sequence>MPRASRAESERTRARIVDVARTAFTAHGYQGVGLERIARDAGVTRGAVYHHFADKEALFAAVLDGVQASVAERIVAATADVSDPRRSLEIGSRAFLEACLADANRRILLVDAVAVLGWDVWREHDARHGGRTLTHVLGQLADADRLRGLDPAAAAVLLSGAMNEAAVWAATAGGDLEAAWAVLERLIDAVAE</sequence>
<protein>
    <submittedName>
        <fullName evidence="6">Transcriptional regulator, TetR family</fullName>
    </submittedName>
</protein>
<dbReference type="GO" id="GO:0000976">
    <property type="term" value="F:transcription cis-regulatory region binding"/>
    <property type="evidence" value="ECO:0007669"/>
    <property type="project" value="TreeGrafter"/>
</dbReference>